<sequence length="753" mass="79378">MAASAAVQKTIYHGPFAHCVTLVELEICEKGSIGVDEQGVIRFVEKEVEVEDLRAKFEGWEEANVVELRDGFFFPGFIDTHTHAPQHPNTGLFGKTTLLDWLDTYTFPLESSFSSIDKASRIYTNFVSRTLSHGTTTCAYFATRHVEATNLLADICLARGQRALVGRVCMDRLSPDYYRDESVERAVRDSQACIDYVRSIDAEGSIVRPIITPRFAPSCTAPCLAGLGKLAQETDAFIQTHVSENTSDGCCPVRELLNEGLTIGLGTDVSGGFSPSILEEARHAIWTSRFVAMGTPAASASTLNNAAAKLSTAEALYLATRGGAAVVGLEDQVGGFEVGKQFDAQMILGSVPEEGDKEEFLARMALVVQLICLGLRVRKRRSKILVASIASAQTLNIPTPAGSVVALSEPSVITGSEDFGNKEFDRGQPCDSDEDTGSDNAVFVLEDGASISNVIIGAHSLEGVHCKGSCTLTNVWFRDVCEDAISVLGTGDATIIGGGAQEAKDKVVQHNGIGTVTIKDFTIVNAGKLYRSCGDCTDNEAKSPRSVIVENIRAYGVTSDLIGINSNFGDTASITGSCGTTKAVCREYKGVNKGDGDSEKLDTIASCGGDQGKLETLPECGAEDALPETETPTETAAPSASASASPVEDGPAETATPSATDVEEAPEETEAPTDEEEDQEDEVPVATAVPEVTAAPTTLVTQTWTAAPAATVGSSSGSVARWGQCGGSGYTGATSCADGATCTEMNPYYSQCL</sequence>
<keyword evidence="11" id="KW-0862">Zinc</keyword>
<dbReference type="GO" id="GO:0008270">
    <property type="term" value="F:zinc ion binding"/>
    <property type="evidence" value="ECO:0007669"/>
    <property type="project" value="TreeGrafter"/>
</dbReference>
<dbReference type="OrthoDB" id="194468at2759"/>
<dbReference type="InterPro" id="IPR011050">
    <property type="entry name" value="Pectin_lyase_fold/virulence"/>
</dbReference>
<dbReference type="PANTHER" id="PTHR11271:SF6">
    <property type="entry name" value="GUANINE DEAMINASE"/>
    <property type="match status" value="1"/>
</dbReference>
<dbReference type="GO" id="GO:0005576">
    <property type="term" value="C:extracellular region"/>
    <property type="evidence" value="ECO:0007669"/>
    <property type="project" value="UniProtKB-SubCell"/>
</dbReference>
<evidence type="ECO:0000256" key="4">
    <source>
        <dbReference type="ARBA" id="ARBA00004613"/>
    </source>
</evidence>
<dbReference type="InterPro" id="IPR035971">
    <property type="entry name" value="CBD_sf"/>
</dbReference>
<dbReference type="AlphaFoldDB" id="A0A9W8XG79"/>
<dbReference type="Proteomes" id="UP001140513">
    <property type="component" value="Unassembled WGS sequence"/>
</dbReference>
<reference evidence="17" key="1">
    <citation type="submission" date="2022-10" db="EMBL/GenBank/DDBJ databases">
        <title>Tapping the CABI collections for fungal endophytes: first genome assemblies for Collariella, Neodidymelliopsis, Ascochyta clinopodiicola, Didymella pomorum, Didymosphaeria variabile, Neocosmospora piperis and Neocucurbitaria cava.</title>
        <authorList>
            <person name="Hill R."/>
        </authorList>
    </citation>
    <scope>NUCLEOTIDE SEQUENCE</scope>
    <source>
        <strain evidence="17">IMI 356815</strain>
    </source>
</reference>
<comment type="similarity">
    <text evidence="5">Belongs to the polysaccharide lyase 3 family.</text>
</comment>
<keyword evidence="9" id="KW-0732">Signal</keyword>
<evidence type="ECO:0000256" key="13">
    <source>
        <dbReference type="ARBA" id="ARBA00023239"/>
    </source>
</evidence>
<dbReference type="Pfam" id="PF01979">
    <property type="entry name" value="Amidohydro_1"/>
    <property type="match status" value="1"/>
</dbReference>
<comment type="subcellular location">
    <subcellularLocation>
        <location evidence="4">Secreted</location>
    </subcellularLocation>
</comment>
<dbReference type="Gene3D" id="3.20.20.140">
    <property type="entry name" value="Metal-dependent hydrolases"/>
    <property type="match status" value="2"/>
</dbReference>
<keyword evidence="18" id="KW-1185">Reference proteome</keyword>
<evidence type="ECO:0000259" key="16">
    <source>
        <dbReference type="PROSITE" id="PS51164"/>
    </source>
</evidence>
<dbReference type="PROSITE" id="PS00562">
    <property type="entry name" value="CBM1_1"/>
    <property type="match status" value="1"/>
</dbReference>
<dbReference type="InterPro" id="IPR000254">
    <property type="entry name" value="CBD"/>
</dbReference>
<comment type="caution">
    <text evidence="17">The sequence shown here is derived from an EMBL/GenBank/DDBJ whole genome shotgun (WGS) entry which is preliminary data.</text>
</comment>
<name>A0A9W8XG79_9PLEO</name>
<protein>
    <recommendedName>
        <fullName evidence="6">pectate lyase</fullName>
        <ecNumber evidence="6">4.2.2.2</ecNumber>
    </recommendedName>
</protein>
<dbReference type="Gene3D" id="2.160.20.10">
    <property type="entry name" value="Single-stranded right-handed beta-helix, Pectin lyase-like"/>
    <property type="match status" value="1"/>
</dbReference>
<evidence type="ECO:0000256" key="12">
    <source>
        <dbReference type="ARBA" id="ARBA00022837"/>
    </source>
</evidence>
<dbReference type="InterPro" id="IPR051607">
    <property type="entry name" value="Metallo-dep_hydrolases"/>
</dbReference>
<dbReference type="InterPro" id="IPR032466">
    <property type="entry name" value="Metal_Hydrolase"/>
</dbReference>
<dbReference type="SMART" id="SM00236">
    <property type="entry name" value="fCBD"/>
    <property type="match status" value="1"/>
</dbReference>
<keyword evidence="13" id="KW-0456">Lyase</keyword>
<dbReference type="EMBL" id="JAPEUX010000006">
    <property type="protein sequence ID" value="KAJ4349818.1"/>
    <property type="molecule type" value="Genomic_DNA"/>
</dbReference>
<evidence type="ECO:0000256" key="9">
    <source>
        <dbReference type="ARBA" id="ARBA00022729"/>
    </source>
</evidence>
<dbReference type="SUPFAM" id="SSF51126">
    <property type="entry name" value="Pectin lyase-like"/>
    <property type="match status" value="1"/>
</dbReference>
<organism evidence="17 18">
    <name type="scientific">Didymosphaeria variabile</name>
    <dbReference type="NCBI Taxonomy" id="1932322"/>
    <lineage>
        <taxon>Eukaryota</taxon>
        <taxon>Fungi</taxon>
        <taxon>Dikarya</taxon>
        <taxon>Ascomycota</taxon>
        <taxon>Pezizomycotina</taxon>
        <taxon>Dothideomycetes</taxon>
        <taxon>Pleosporomycetidae</taxon>
        <taxon>Pleosporales</taxon>
        <taxon>Massarineae</taxon>
        <taxon>Didymosphaeriaceae</taxon>
        <taxon>Didymosphaeria</taxon>
    </lineage>
</organism>
<evidence type="ECO:0000256" key="7">
    <source>
        <dbReference type="ARBA" id="ARBA00022525"/>
    </source>
</evidence>
<evidence type="ECO:0000313" key="18">
    <source>
        <dbReference type="Proteomes" id="UP001140513"/>
    </source>
</evidence>
<evidence type="ECO:0000256" key="2">
    <source>
        <dbReference type="ARBA" id="ARBA00001913"/>
    </source>
</evidence>
<accession>A0A9W8XG79</accession>
<comment type="catalytic activity">
    <reaction evidence="1">
        <text>Eliminative cleavage of (1-&gt;4)-alpha-D-galacturonan to give oligosaccharides with 4-deoxy-alpha-D-galact-4-enuronosyl groups at their non-reducing ends.</text>
        <dbReference type="EC" id="4.2.2.2"/>
    </reaction>
</comment>
<keyword evidence="7" id="KW-0964">Secreted</keyword>
<dbReference type="GO" id="GO:0005829">
    <property type="term" value="C:cytosol"/>
    <property type="evidence" value="ECO:0007669"/>
    <property type="project" value="TreeGrafter"/>
</dbReference>
<comment type="function">
    <text evidence="14">Pectinolytic enzyme consist of four classes of enzymes: pectin lyase, polygalacturonase, pectin methylesterase and rhamnogalacturonase. Among pectinolytic enzymes, pectin lyase is the most important in depolymerization of pectin, since it cleaves internal glycosidic bonds of highly methylated pectins. Favors pectate, the anion, over pectin, the methyl ester.</text>
</comment>
<evidence type="ECO:0000256" key="14">
    <source>
        <dbReference type="ARBA" id="ARBA00025679"/>
    </source>
</evidence>
<evidence type="ECO:0000256" key="1">
    <source>
        <dbReference type="ARBA" id="ARBA00000695"/>
    </source>
</evidence>
<evidence type="ECO:0000256" key="15">
    <source>
        <dbReference type="SAM" id="MobiDB-lite"/>
    </source>
</evidence>
<gene>
    <name evidence="17" type="ORF">N0V89_008437</name>
</gene>
<evidence type="ECO:0000256" key="3">
    <source>
        <dbReference type="ARBA" id="ARBA00001947"/>
    </source>
</evidence>
<feature type="region of interest" description="Disordered" evidence="15">
    <location>
        <begin position="625"/>
        <end position="684"/>
    </location>
</feature>
<evidence type="ECO:0000313" key="17">
    <source>
        <dbReference type="EMBL" id="KAJ4349818.1"/>
    </source>
</evidence>
<evidence type="ECO:0000256" key="8">
    <source>
        <dbReference type="ARBA" id="ARBA00022723"/>
    </source>
</evidence>
<feature type="domain" description="CBM1" evidence="16">
    <location>
        <begin position="717"/>
        <end position="753"/>
    </location>
</feature>
<feature type="compositionally biased region" description="Acidic residues" evidence="15">
    <location>
        <begin position="661"/>
        <end position="683"/>
    </location>
</feature>
<dbReference type="PROSITE" id="PS51164">
    <property type="entry name" value="CBM1_2"/>
    <property type="match status" value="1"/>
</dbReference>
<dbReference type="GO" id="GO:0030248">
    <property type="term" value="F:cellulose binding"/>
    <property type="evidence" value="ECO:0007669"/>
    <property type="project" value="InterPro"/>
</dbReference>
<dbReference type="Pfam" id="PF03211">
    <property type="entry name" value="Pectate_lyase"/>
    <property type="match status" value="1"/>
</dbReference>
<dbReference type="Pfam" id="PF00734">
    <property type="entry name" value="CBM_1"/>
    <property type="match status" value="1"/>
</dbReference>
<evidence type="ECO:0000256" key="5">
    <source>
        <dbReference type="ARBA" id="ARBA00006463"/>
    </source>
</evidence>
<dbReference type="SUPFAM" id="SSF57180">
    <property type="entry name" value="Cellulose-binding domain"/>
    <property type="match status" value="1"/>
</dbReference>
<dbReference type="GO" id="GO:0046098">
    <property type="term" value="P:guanine metabolic process"/>
    <property type="evidence" value="ECO:0007669"/>
    <property type="project" value="TreeGrafter"/>
</dbReference>
<dbReference type="GO" id="GO:0005975">
    <property type="term" value="P:carbohydrate metabolic process"/>
    <property type="evidence" value="ECO:0007669"/>
    <property type="project" value="InterPro"/>
</dbReference>
<dbReference type="RefSeq" id="XP_056068748.1">
    <property type="nucleotide sequence ID" value="XM_056217192.1"/>
</dbReference>
<dbReference type="InterPro" id="IPR004898">
    <property type="entry name" value="Pectate_lyase_PlyH/PlyE-like"/>
</dbReference>
<dbReference type="GO" id="GO:0030570">
    <property type="term" value="F:pectate lyase activity"/>
    <property type="evidence" value="ECO:0007669"/>
    <property type="project" value="UniProtKB-EC"/>
</dbReference>
<dbReference type="InterPro" id="IPR012334">
    <property type="entry name" value="Pectin_lyas_fold"/>
</dbReference>
<proteinExistence type="inferred from homology"/>
<keyword evidence="8" id="KW-0479">Metal-binding</keyword>
<keyword evidence="10" id="KW-0378">Hydrolase</keyword>
<dbReference type="InterPro" id="IPR006680">
    <property type="entry name" value="Amidohydro-rel"/>
</dbReference>
<evidence type="ECO:0000256" key="11">
    <source>
        <dbReference type="ARBA" id="ARBA00022833"/>
    </source>
</evidence>
<keyword evidence="12" id="KW-0106">Calcium</keyword>
<dbReference type="EC" id="4.2.2.2" evidence="6"/>
<dbReference type="PANTHER" id="PTHR11271">
    <property type="entry name" value="GUANINE DEAMINASE"/>
    <property type="match status" value="1"/>
</dbReference>
<feature type="compositionally biased region" description="Low complexity" evidence="15">
    <location>
        <begin position="628"/>
        <end position="646"/>
    </location>
</feature>
<comment type="cofactor">
    <cofactor evidence="3">
        <name>Zn(2+)</name>
        <dbReference type="ChEBI" id="CHEBI:29105"/>
    </cofactor>
</comment>
<evidence type="ECO:0000256" key="6">
    <source>
        <dbReference type="ARBA" id="ARBA00012272"/>
    </source>
</evidence>
<comment type="cofactor">
    <cofactor evidence="2">
        <name>Ca(2+)</name>
        <dbReference type="ChEBI" id="CHEBI:29108"/>
    </cofactor>
</comment>
<dbReference type="GeneID" id="80911967"/>
<dbReference type="GO" id="GO:0008892">
    <property type="term" value="F:guanine deaminase activity"/>
    <property type="evidence" value="ECO:0007669"/>
    <property type="project" value="TreeGrafter"/>
</dbReference>
<evidence type="ECO:0000256" key="10">
    <source>
        <dbReference type="ARBA" id="ARBA00022801"/>
    </source>
</evidence>
<dbReference type="SUPFAM" id="SSF51556">
    <property type="entry name" value="Metallo-dependent hydrolases"/>
    <property type="match status" value="1"/>
</dbReference>